<keyword evidence="2 5" id="KW-0812">Transmembrane</keyword>
<dbReference type="PROSITE" id="PS01346">
    <property type="entry name" value="CLAUDIN"/>
    <property type="match status" value="1"/>
</dbReference>
<protein>
    <submittedName>
        <fullName evidence="6">Uncharacterized protein</fullName>
    </submittedName>
</protein>
<name>A0A7R9M6M0_9ACAR</name>
<keyword evidence="3 5" id="KW-1133">Transmembrane helix</keyword>
<dbReference type="OrthoDB" id="6503071at2759"/>
<comment type="subcellular location">
    <subcellularLocation>
        <location evidence="1">Membrane</location>
        <topology evidence="1">Multi-pass membrane protein</topology>
    </subcellularLocation>
</comment>
<feature type="transmembrane region" description="Helical" evidence="5">
    <location>
        <begin position="124"/>
        <end position="145"/>
    </location>
</feature>
<dbReference type="AlphaFoldDB" id="A0A7R9M6M0"/>
<evidence type="ECO:0000313" key="7">
    <source>
        <dbReference type="Proteomes" id="UP000728032"/>
    </source>
</evidence>
<organism evidence="6">
    <name type="scientific">Oppiella nova</name>
    <dbReference type="NCBI Taxonomy" id="334625"/>
    <lineage>
        <taxon>Eukaryota</taxon>
        <taxon>Metazoa</taxon>
        <taxon>Ecdysozoa</taxon>
        <taxon>Arthropoda</taxon>
        <taxon>Chelicerata</taxon>
        <taxon>Arachnida</taxon>
        <taxon>Acari</taxon>
        <taxon>Acariformes</taxon>
        <taxon>Sarcoptiformes</taxon>
        <taxon>Oribatida</taxon>
        <taxon>Brachypylina</taxon>
        <taxon>Oppioidea</taxon>
        <taxon>Oppiidae</taxon>
        <taxon>Oppiella</taxon>
    </lineage>
</organism>
<evidence type="ECO:0000256" key="1">
    <source>
        <dbReference type="ARBA" id="ARBA00004141"/>
    </source>
</evidence>
<evidence type="ECO:0000256" key="4">
    <source>
        <dbReference type="ARBA" id="ARBA00023136"/>
    </source>
</evidence>
<dbReference type="InterPro" id="IPR017974">
    <property type="entry name" value="Claudin_CS"/>
</dbReference>
<dbReference type="GO" id="GO:0016020">
    <property type="term" value="C:membrane"/>
    <property type="evidence" value="ECO:0007669"/>
    <property type="project" value="UniProtKB-SubCell"/>
</dbReference>
<accession>A0A7R9M6M0</accession>
<keyword evidence="4 5" id="KW-0472">Membrane</keyword>
<dbReference type="Gene3D" id="1.20.140.150">
    <property type="match status" value="1"/>
</dbReference>
<feature type="transmembrane region" description="Helical" evidence="5">
    <location>
        <begin position="79"/>
        <end position="100"/>
    </location>
</feature>
<keyword evidence="7" id="KW-1185">Reference proteome</keyword>
<sequence length="250" mass="28664">MNLIFICPLSQVILWFISFVFQLIALFADYWGYFEAKTDQGLPQEKGHYGLWGICSIKAPVYRDDCDPLDTFFRPPHHMVVAGVVASLQTLLFALFLPFLKSISREQFIFKTSAAENYHITNGWAFWLEVTALVINISIIMLCLLEMNRLNRLEALGFTAFIANQSPHTIHNSFSPNLQSLSDDETNHISIISDPSADGWNRCNQQNCQLFNKTYPNLPFQSISFNNPAFLPDSPDLRQHKPFINHFEII</sequence>
<dbReference type="EMBL" id="OC923003">
    <property type="protein sequence ID" value="CAD7654564.1"/>
    <property type="molecule type" value="Genomic_DNA"/>
</dbReference>
<evidence type="ECO:0000313" key="6">
    <source>
        <dbReference type="EMBL" id="CAD7654564.1"/>
    </source>
</evidence>
<gene>
    <name evidence="6" type="ORF">ONB1V03_LOCUS11211</name>
</gene>
<evidence type="ECO:0000256" key="5">
    <source>
        <dbReference type="SAM" id="Phobius"/>
    </source>
</evidence>
<proteinExistence type="predicted"/>
<evidence type="ECO:0000256" key="2">
    <source>
        <dbReference type="ARBA" id="ARBA00022692"/>
    </source>
</evidence>
<reference evidence="6" key="1">
    <citation type="submission" date="2020-11" db="EMBL/GenBank/DDBJ databases">
        <authorList>
            <person name="Tran Van P."/>
        </authorList>
    </citation>
    <scope>NUCLEOTIDE SEQUENCE</scope>
</reference>
<dbReference type="Proteomes" id="UP000728032">
    <property type="component" value="Unassembled WGS sequence"/>
</dbReference>
<evidence type="ECO:0000256" key="3">
    <source>
        <dbReference type="ARBA" id="ARBA00022989"/>
    </source>
</evidence>
<dbReference type="EMBL" id="CAJPVJ010008178">
    <property type="protein sequence ID" value="CAG2171751.1"/>
    <property type="molecule type" value="Genomic_DNA"/>
</dbReference>
<feature type="transmembrane region" description="Helical" evidence="5">
    <location>
        <begin position="12"/>
        <end position="33"/>
    </location>
</feature>